<keyword evidence="1" id="KW-0732">Signal</keyword>
<name>A0AA39Q1C5_9AGAR</name>
<evidence type="ECO:0000256" key="1">
    <source>
        <dbReference type="SAM" id="SignalP"/>
    </source>
</evidence>
<dbReference type="AlphaFoldDB" id="A0AA39Q1C5"/>
<accession>A0AA39Q1C5</accession>
<reference evidence="2" key="1">
    <citation type="submission" date="2023-06" db="EMBL/GenBank/DDBJ databases">
        <authorList>
            <consortium name="Lawrence Berkeley National Laboratory"/>
            <person name="Ahrendt S."/>
            <person name="Sahu N."/>
            <person name="Indic B."/>
            <person name="Wong-Bajracharya J."/>
            <person name="Merenyi Z."/>
            <person name="Ke H.-M."/>
            <person name="Monk M."/>
            <person name="Kocsube S."/>
            <person name="Drula E."/>
            <person name="Lipzen A."/>
            <person name="Balint B."/>
            <person name="Henrissat B."/>
            <person name="Andreopoulos B."/>
            <person name="Martin F.M."/>
            <person name="Harder C.B."/>
            <person name="Rigling D."/>
            <person name="Ford K.L."/>
            <person name="Foster G.D."/>
            <person name="Pangilinan J."/>
            <person name="Papanicolaou A."/>
            <person name="Barry K."/>
            <person name="LaButti K."/>
            <person name="Viragh M."/>
            <person name="Koriabine M."/>
            <person name="Yan M."/>
            <person name="Riley R."/>
            <person name="Champramary S."/>
            <person name="Plett K.L."/>
            <person name="Tsai I.J."/>
            <person name="Slot J."/>
            <person name="Sipos G."/>
            <person name="Plett J."/>
            <person name="Nagy L.G."/>
            <person name="Grigoriev I.V."/>
        </authorList>
    </citation>
    <scope>NUCLEOTIDE SEQUENCE</scope>
    <source>
        <strain evidence="2">HWK02</strain>
    </source>
</reference>
<protein>
    <submittedName>
        <fullName evidence="2">Uncharacterized protein</fullName>
    </submittedName>
</protein>
<organism evidence="2 3">
    <name type="scientific">Armillaria luteobubalina</name>
    <dbReference type="NCBI Taxonomy" id="153913"/>
    <lineage>
        <taxon>Eukaryota</taxon>
        <taxon>Fungi</taxon>
        <taxon>Dikarya</taxon>
        <taxon>Basidiomycota</taxon>
        <taxon>Agaricomycotina</taxon>
        <taxon>Agaricomycetes</taxon>
        <taxon>Agaricomycetidae</taxon>
        <taxon>Agaricales</taxon>
        <taxon>Marasmiineae</taxon>
        <taxon>Physalacriaceae</taxon>
        <taxon>Armillaria</taxon>
    </lineage>
</organism>
<evidence type="ECO:0000313" key="3">
    <source>
        <dbReference type="Proteomes" id="UP001175228"/>
    </source>
</evidence>
<feature type="signal peptide" evidence="1">
    <location>
        <begin position="1"/>
        <end position="34"/>
    </location>
</feature>
<dbReference type="Proteomes" id="UP001175228">
    <property type="component" value="Unassembled WGS sequence"/>
</dbReference>
<evidence type="ECO:0000313" key="2">
    <source>
        <dbReference type="EMBL" id="KAK0494437.1"/>
    </source>
</evidence>
<keyword evidence="3" id="KW-1185">Reference proteome</keyword>
<dbReference type="EMBL" id="JAUEPU010000020">
    <property type="protein sequence ID" value="KAK0494437.1"/>
    <property type="molecule type" value="Genomic_DNA"/>
</dbReference>
<feature type="chain" id="PRO_5041284784" evidence="1">
    <location>
        <begin position="35"/>
        <end position="185"/>
    </location>
</feature>
<gene>
    <name evidence="2" type="ORF">EDD18DRAFT_342051</name>
</gene>
<sequence>MLFTPHLPTLLRLVVKETLLLTSLSCSNPRCCHASSFFEGVDIHSIRPGERVRSGMTATFQAKPEGKAGLLGEVLDLLVCDVRSMFKRGAGRENGASPAAQKLVWSSALSPPRLPFTPGTVLRSPPQNILLANDTKTPCSVRSTRKKKPSPFHSFSRLASIERCVVQEEEWPEDRLLHLGRRQST</sequence>
<proteinExistence type="predicted"/>
<comment type="caution">
    <text evidence="2">The sequence shown here is derived from an EMBL/GenBank/DDBJ whole genome shotgun (WGS) entry which is preliminary data.</text>
</comment>